<dbReference type="Proteomes" id="UP000676079">
    <property type="component" value="Chromosome"/>
</dbReference>
<feature type="compositionally biased region" description="Low complexity" evidence="1">
    <location>
        <begin position="139"/>
        <end position="150"/>
    </location>
</feature>
<proteinExistence type="predicted"/>
<reference evidence="2 3" key="1">
    <citation type="submission" date="2021-05" db="EMBL/GenBank/DDBJ databases">
        <title>Direct Submission.</title>
        <authorList>
            <person name="Li K."/>
            <person name="Gao J."/>
        </authorList>
    </citation>
    <scope>NUCLEOTIDE SEQUENCE [LARGE SCALE GENOMIC DNA]</scope>
    <source>
        <strain evidence="2 3">Mg02</strain>
    </source>
</reference>
<evidence type="ECO:0000313" key="2">
    <source>
        <dbReference type="EMBL" id="QUX23237.1"/>
    </source>
</evidence>
<dbReference type="RefSeq" id="WP_220564461.1">
    <property type="nucleotide sequence ID" value="NZ_CP074133.1"/>
</dbReference>
<organism evidence="2 3">
    <name type="scientific">Nocardiopsis changdeensis</name>
    <dbReference type="NCBI Taxonomy" id="2831969"/>
    <lineage>
        <taxon>Bacteria</taxon>
        <taxon>Bacillati</taxon>
        <taxon>Actinomycetota</taxon>
        <taxon>Actinomycetes</taxon>
        <taxon>Streptosporangiales</taxon>
        <taxon>Nocardiopsidaceae</taxon>
        <taxon>Nocardiopsis</taxon>
    </lineage>
</organism>
<keyword evidence="3" id="KW-1185">Reference proteome</keyword>
<accession>A0ABX8BLX1</accession>
<feature type="region of interest" description="Disordered" evidence="1">
    <location>
        <begin position="78"/>
        <end position="166"/>
    </location>
</feature>
<evidence type="ECO:0000256" key="1">
    <source>
        <dbReference type="SAM" id="MobiDB-lite"/>
    </source>
</evidence>
<gene>
    <name evidence="2" type="ORF">KGD84_02215</name>
</gene>
<evidence type="ECO:0000313" key="3">
    <source>
        <dbReference type="Proteomes" id="UP000676079"/>
    </source>
</evidence>
<protein>
    <submittedName>
        <fullName evidence="2">Uncharacterized protein</fullName>
    </submittedName>
</protein>
<dbReference type="EMBL" id="CP074133">
    <property type="protein sequence ID" value="QUX23237.1"/>
    <property type="molecule type" value="Genomic_DNA"/>
</dbReference>
<feature type="region of interest" description="Disordered" evidence="1">
    <location>
        <begin position="30"/>
        <end position="63"/>
    </location>
</feature>
<name>A0ABX8BLX1_9ACTN</name>
<sequence>MSQFSAALFRAALGLLRALFTSPYGRHHRRRSSRVRRYAANPGPAVRPRSSAAPRLAEPRETFPADDLPLVRPYYTAHEQARARSRAHSRAQAEATARLERWTAPRIPAPRIGEGDLLAPTPPPVTFDDLADAVRRWQARQTQQARQAHQTLPPRQDRRSTAGVGA</sequence>